<protein>
    <recommendedName>
        <fullName evidence="3">PKD domain-containing protein</fullName>
    </recommendedName>
</protein>
<proteinExistence type="predicted"/>
<accession>A0A9X1Z8J8</accession>
<keyword evidence="2" id="KW-1185">Reference proteome</keyword>
<name>A0A9X1Z8J8_9GAMM</name>
<evidence type="ECO:0008006" key="3">
    <source>
        <dbReference type="Google" id="ProtNLM"/>
    </source>
</evidence>
<organism evidence="1 2">
    <name type="scientific">Shewanella algicola</name>
    <dbReference type="NCBI Taxonomy" id="640633"/>
    <lineage>
        <taxon>Bacteria</taxon>
        <taxon>Pseudomonadati</taxon>
        <taxon>Pseudomonadota</taxon>
        <taxon>Gammaproteobacteria</taxon>
        <taxon>Alteromonadales</taxon>
        <taxon>Shewanellaceae</taxon>
        <taxon>Shewanella</taxon>
    </lineage>
</organism>
<gene>
    <name evidence="1" type="ORF">L2749_21975</name>
</gene>
<dbReference type="Proteomes" id="UP001139408">
    <property type="component" value="Unassembled WGS sequence"/>
</dbReference>
<evidence type="ECO:0000313" key="2">
    <source>
        <dbReference type="Proteomes" id="UP001139408"/>
    </source>
</evidence>
<dbReference type="EMBL" id="JAKILJ010000109">
    <property type="protein sequence ID" value="MCL1107865.1"/>
    <property type="molecule type" value="Genomic_DNA"/>
</dbReference>
<comment type="caution">
    <text evidence="1">The sequence shown here is derived from an EMBL/GenBank/DDBJ whole genome shotgun (WGS) entry which is preliminary data.</text>
</comment>
<reference evidence="1" key="1">
    <citation type="submission" date="2022-01" db="EMBL/GenBank/DDBJ databases">
        <title>Whole genome-based taxonomy of the Shewanellaceae.</title>
        <authorList>
            <person name="Martin-Rodriguez A.J."/>
        </authorList>
    </citation>
    <scope>NUCLEOTIDE SEQUENCE</scope>
    <source>
        <strain evidence="1">DSM 23803</strain>
    </source>
</reference>
<dbReference type="AlphaFoldDB" id="A0A9X1Z8J8"/>
<evidence type="ECO:0000313" key="1">
    <source>
        <dbReference type="EMBL" id="MCL1107865.1"/>
    </source>
</evidence>
<sequence length="153" mass="16842">MPLTVSLYPSVKTSHPYDFMTNYQWTINGVQSEPSSRAIGVFSDLAAGHYDIELEVTSNFGQTGKYDMSFDVKENQAPVCEPVVREQYGTHIVDANCKDSDGTITYYRWVVNGTVFSPYGAQVRFSESDFPTATIVIEAVDDAGAKGIGRASF</sequence>
<dbReference type="RefSeq" id="WP_188927273.1">
    <property type="nucleotide sequence ID" value="NZ_BMQI01000111.1"/>
</dbReference>